<evidence type="ECO:0000256" key="1">
    <source>
        <dbReference type="ARBA" id="ARBA00010062"/>
    </source>
</evidence>
<evidence type="ECO:0000259" key="3">
    <source>
        <dbReference type="Pfam" id="PF13458"/>
    </source>
</evidence>
<organism evidence="4 5">
    <name type="scientific">Aliidiomarina sanyensis</name>
    <dbReference type="NCBI Taxonomy" id="1249555"/>
    <lineage>
        <taxon>Bacteria</taxon>
        <taxon>Pseudomonadati</taxon>
        <taxon>Pseudomonadota</taxon>
        <taxon>Gammaproteobacteria</taxon>
        <taxon>Alteromonadales</taxon>
        <taxon>Idiomarinaceae</taxon>
        <taxon>Aliidiomarina</taxon>
    </lineage>
</organism>
<dbReference type="InterPro" id="IPR028081">
    <property type="entry name" value="Leu-bd"/>
</dbReference>
<dbReference type="InterPro" id="IPR051010">
    <property type="entry name" value="BCAA_transport"/>
</dbReference>
<dbReference type="Gene3D" id="3.40.50.2300">
    <property type="match status" value="2"/>
</dbReference>
<gene>
    <name evidence="4" type="ORF">CWE11_02135</name>
</gene>
<dbReference type="PANTHER" id="PTHR30483">
    <property type="entry name" value="LEUCINE-SPECIFIC-BINDING PROTEIN"/>
    <property type="match status" value="1"/>
</dbReference>
<comment type="similarity">
    <text evidence="1">Belongs to the leucine-binding protein family.</text>
</comment>
<comment type="caution">
    <text evidence="4">The sequence shown here is derived from an EMBL/GenBank/DDBJ whole genome shotgun (WGS) entry which is preliminary data.</text>
</comment>
<dbReference type="Proteomes" id="UP000288405">
    <property type="component" value="Unassembled WGS sequence"/>
</dbReference>
<evidence type="ECO:0000313" key="5">
    <source>
        <dbReference type="Proteomes" id="UP000288405"/>
    </source>
</evidence>
<name>A0A432WS91_9GAMM</name>
<keyword evidence="2" id="KW-0732">Signal</keyword>
<feature type="domain" description="Leucine-binding protein" evidence="3">
    <location>
        <begin position="57"/>
        <end position="395"/>
    </location>
</feature>
<dbReference type="SUPFAM" id="SSF53822">
    <property type="entry name" value="Periplasmic binding protein-like I"/>
    <property type="match status" value="1"/>
</dbReference>
<proteinExistence type="inferred from homology"/>
<dbReference type="EMBL" id="PIPM01000001">
    <property type="protein sequence ID" value="RUO36632.1"/>
    <property type="molecule type" value="Genomic_DNA"/>
</dbReference>
<keyword evidence="5" id="KW-1185">Reference proteome</keyword>
<protein>
    <recommendedName>
        <fullName evidence="3">Leucine-binding protein domain-containing protein</fullName>
    </recommendedName>
</protein>
<accession>A0A432WS91</accession>
<dbReference type="InterPro" id="IPR028082">
    <property type="entry name" value="Peripla_BP_I"/>
</dbReference>
<dbReference type="PANTHER" id="PTHR30483:SF37">
    <property type="entry name" value="ABC TRANSPORTER SUBSTRATE-BINDING PROTEIN"/>
    <property type="match status" value="1"/>
</dbReference>
<reference evidence="4 5" key="1">
    <citation type="journal article" date="2011" name="Front. Microbiol.">
        <title>Genomic signatures of strain selection and enhancement in Bacillus atrophaeus var. globigii, a historical biowarfare simulant.</title>
        <authorList>
            <person name="Gibbons H.S."/>
            <person name="Broomall S.M."/>
            <person name="McNew L.A."/>
            <person name="Daligault H."/>
            <person name="Chapman C."/>
            <person name="Bruce D."/>
            <person name="Karavis M."/>
            <person name="Krepps M."/>
            <person name="McGregor P.A."/>
            <person name="Hong C."/>
            <person name="Park K.H."/>
            <person name="Akmal A."/>
            <person name="Feldman A."/>
            <person name="Lin J.S."/>
            <person name="Chang W.E."/>
            <person name="Higgs B.W."/>
            <person name="Demirev P."/>
            <person name="Lindquist J."/>
            <person name="Liem A."/>
            <person name="Fochler E."/>
            <person name="Read T.D."/>
            <person name="Tapia R."/>
            <person name="Johnson S."/>
            <person name="Bishop-Lilly K.A."/>
            <person name="Detter C."/>
            <person name="Han C."/>
            <person name="Sozhamannan S."/>
            <person name="Rosenzweig C.N."/>
            <person name="Skowronski E.W."/>
        </authorList>
    </citation>
    <scope>NUCLEOTIDE SEQUENCE [LARGE SCALE GENOMIC DNA]</scope>
    <source>
        <strain evidence="4 5">GYP-17</strain>
    </source>
</reference>
<evidence type="ECO:0000313" key="4">
    <source>
        <dbReference type="EMBL" id="RUO36632.1"/>
    </source>
</evidence>
<dbReference type="Pfam" id="PF13458">
    <property type="entry name" value="Peripla_BP_6"/>
    <property type="match status" value="1"/>
</dbReference>
<dbReference type="CDD" id="cd06338">
    <property type="entry name" value="PBP1_ABC_ligand_binding-like"/>
    <property type="match status" value="1"/>
</dbReference>
<evidence type="ECO:0000256" key="2">
    <source>
        <dbReference type="ARBA" id="ARBA00022729"/>
    </source>
</evidence>
<sequence>MLHVNRSQKSRDTQCQSNLQPILQGASKAFLLFGAVALVSACTPDTPPDLFIDGPTPIRVGATMSQSGALATQGTAAMNGYRLCEAHLNSSGGVLNRPVEFIIYDDESNSEQAQALYRRLIEEEGVDAILGPYGSTLTEAVAPITEEHQYVHISPLAATSSIWEQGREYLFMVLPPAEVFLSGVIALGEREGFTQFAVLQEDALFPRAAGQGAVDEIAARGLHLVFHETYPSGVGDFNSIAQQLADEGVEVLAMAASALDDFIAMREALIETGIELKLFGTSGAVQEFSDALGEHANGVLGLSAWEPTLDNPGVDTFTQTYQARFERAPSFHAAGAYGTCQIWAESVRRANSLTADSVRREILDLDIYTVFGRFRVDERGYQIAHQGVIIQWQDGEKVVVWPDEQASGELVRNW</sequence>
<dbReference type="RefSeq" id="WP_126775941.1">
    <property type="nucleotide sequence ID" value="NZ_PIPM01000001.1"/>
</dbReference>
<dbReference type="AlphaFoldDB" id="A0A432WS91"/>